<feature type="signal peptide" evidence="3">
    <location>
        <begin position="1"/>
        <end position="20"/>
    </location>
</feature>
<sequence length="282" mass="32248">MKKYLLTSLLSFVVISHAFGAPSLVNGIAFFVNGNPVTLLDVYKVQQRDKVEQNLAVDILINEKLHEEEIKKHKIVATELELNDEISAIARQNQTTPEQLESYIRTNGGNWENYKEEIKKRILKRKLYQIISQESLKMVDENQLRSYYDTHKEEFSIPQSIDVTKFFSKEGAALETLIKSGGKDIPKGIGQENEVLQTTALNPQIVSAFTQGKIGSFTPIYPIGEDFVTFLIKAKNNPTLAPFENVRDIVLQKIMSQKEDYLIYEYFEKLRSNAKVSIIRLN</sequence>
<feature type="domain" description="SurA N-terminal" evidence="4">
    <location>
        <begin position="55"/>
        <end position="125"/>
    </location>
</feature>
<dbReference type="STRING" id="537970.HCAN_0365"/>
<gene>
    <name evidence="6" type="ORF">HCAN_0365</name>
</gene>
<evidence type="ECO:0000259" key="5">
    <source>
        <dbReference type="Pfam" id="PF22506"/>
    </source>
</evidence>
<evidence type="ECO:0000256" key="3">
    <source>
        <dbReference type="SAM" id="SignalP"/>
    </source>
</evidence>
<dbReference type="InterPro" id="IPR055131">
    <property type="entry name" value="Cj1289-like_C"/>
</dbReference>
<dbReference type="PANTHER" id="PTHR47637:SF1">
    <property type="entry name" value="CHAPERONE SURA"/>
    <property type="match status" value="1"/>
</dbReference>
<dbReference type="eggNOG" id="COG0760">
    <property type="taxonomic scope" value="Bacteria"/>
</dbReference>
<dbReference type="InterPro" id="IPR027304">
    <property type="entry name" value="Trigger_fact/SurA_dom_sf"/>
</dbReference>
<dbReference type="EMBL" id="CM000776">
    <property type="protein sequence ID" value="EES89083.1"/>
    <property type="molecule type" value="Genomic_DNA"/>
</dbReference>
<dbReference type="Gene3D" id="1.10.4030.10">
    <property type="entry name" value="Porin chaperone SurA, peptide-binding domain"/>
    <property type="match status" value="1"/>
</dbReference>
<protein>
    <submittedName>
        <fullName evidence="6">Uncharacterized protein</fullName>
    </submittedName>
</protein>
<dbReference type="RefSeq" id="WP_006655052.1">
    <property type="nucleotide sequence ID" value="NZ_CM000776.2"/>
</dbReference>
<evidence type="ECO:0000256" key="2">
    <source>
        <dbReference type="ARBA" id="ARBA00023110"/>
    </source>
</evidence>
<dbReference type="InterPro" id="IPR050280">
    <property type="entry name" value="OMP_Chaperone_SurA"/>
</dbReference>
<organism evidence="6 7">
    <name type="scientific">Helicobacter canadensis MIT 98-5491</name>
    <dbReference type="NCBI Taxonomy" id="537970"/>
    <lineage>
        <taxon>Bacteria</taxon>
        <taxon>Pseudomonadati</taxon>
        <taxon>Campylobacterota</taxon>
        <taxon>Epsilonproteobacteria</taxon>
        <taxon>Campylobacterales</taxon>
        <taxon>Helicobacteraceae</taxon>
        <taxon>Helicobacter</taxon>
    </lineage>
</organism>
<proteinExistence type="predicted"/>
<reference evidence="6 7" key="1">
    <citation type="journal article" date="2009" name="J. Bacteriol.">
        <title>Genome sequence of the emerging pathogen Helicobacter canadensis.</title>
        <authorList>
            <person name="Loman N.J."/>
            <person name="Snyder L.A."/>
            <person name="Linton J.D."/>
            <person name="Langdon R."/>
            <person name="Lawson A.J."/>
            <person name="Weinstock G.M."/>
            <person name="Wren B.W."/>
            <person name="Pallen M.J."/>
        </authorList>
    </citation>
    <scope>NUCLEOTIDE SEQUENCE [LARGE SCALE GENOMIC DNA]</scope>
    <source>
        <strain evidence="6 7">MIT 98-5491</strain>
    </source>
</reference>
<dbReference type="Pfam" id="PF22506">
    <property type="entry name" value="Cj1289-like_C"/>
    <property type="match status" value="1"/>
</dbReference>
<keyword evidence="2" id="KW-0697">Rotamase</keyword>
<dbReference type="GO" id="GO:0003755">
    <property type="term" value="F:peptidyl-prolyl cis-trans isomerase activity"/>
    <property type="evidence" value="ECO:0007669"/>
    <property type="project" value="UniProtKB-KW"/>
</dbReference>
<dbReference type="AlphaFoldDB" id="C5ZVF9"/>
<keyword evidence="1 3" id="KW-0732">Signal</keyword>
<evidence type="ECO:0000313" key="7">
    <source>
        <dbReference type="Proteomes" id="UP000007032"/>
    </source>
</evidence>
<dbReference type="HOGENOM" id="CLU_059173_1_0_7"/>
<dbReference type="InterPro" id="IPR046357">
    <property type="entry name" value="PPIase_dom_sf"/>
</dbReference>
<keyword evidence="7" id="KW-1185">Reference proteome</keyword>
<feature type="domain" description="Cj1289-like C-terminal" evidence="5">
    <location>
        <begin position="141"/>
        <end position="235"/>
    </location>
</feature>
<dbReference type="OrthoDB" id="5329645at2"/>
<name>C5ZVF9_9HELI</name>
<accession>C5ZVF9</accession>
<keyword evidence="2" id="KW-0413">Isomerase</keyword>
<feature type="chain" id="PRO_5002960953" evidence="3">
    <location>
        <begin position="21"/>
        <end position="282"/>
    </location>
</feature>
<dbReference type="SUPFAM" id="SSF109998">
    <property type="entry name" value="Triger factor/SurA peptide-binding domain-like"/>
    <property type="match status" value="1"/>
</dbReference>
<evidence type="ECO:0000313" key="6">
    <source>
        <dbReference type="EMBL" id="EES89083.1"/>
    </source>
</evidence>
<evidence type="ECO:0000259" key="4">
    <source>
        <dbReference type="Pfam" id="PF09312"/>
    </source>
</evidence>
<dbReference type="Proteomes" id="UP000007032">
    <property type="component" value="Chromosome"/>
</dbReference>
<dbReference type="Gene3D" id="3.10.50.40">
    <property type="match status" value="1"/>
</dbReference>
<evidence type="ECO:0000256" key="1">
    <source>
        <dbReference type="ARBA" id="ARBA00022729"/>
    </source>
</evidence>
<dbReference type="PANTHER" id="PTHR47637">
    <property type="entry name" value="CHAPERONE SURA"/>
    <property type="match status" value="1"/>
</dbReference>
<dbReference type="InterPro" id="IPR015391">
    <property type="entry name" value="SurA_N"/>
</dbReference>
<dbReference type="Pfam" id="PF09312">
    <property type="entry name" value="SurA_N"/>
    <property type="match status" value="1"/>
</dbReference>